<dbReference type="Pfam" id="PF02958">
    <property type="entry name" value="EcKL"/>
    <property type="match status" value="1"/>
</dbReference>
<dbReference type="GeneID" id="118428099"/>
<keyword evidence="1" id="KW-1185">Reference proteome</keyword>
<dbReference type="InterPro" id="IPR004119">
    <property type="entry name" value="EcKL"/>
</dbReference>
<dbReference type="PANTHER" id="PTHR11012:SF30">
    <property type="entry name" value="PROTEIN KINASE-LIKE DOMAIN-CONTAINING"/>
    <property type="match status" value="1"/>
</dbReference>
<dbReference type="KEGG" id="bfo:118428099"/>
<dbReference type="SUPFAM" id="SSF56112">
    <property type="entry name" value="Protein kinase-like (PK-like)"/>
    <property type="match status" value="1"/>
</dbReference>
<gene>
    <name evidence="2" type="primary">LOC118428099</name>
</gene>
<organism evidence="1 2">
    <name type="scientific">Branchiostoma floridae</name>
    <name type="common">Florida lancelet</name>
    <name type="synonym">Amphioxus</name>
    <dbReference type="NCBI Taxonomy" id="7739"/>
    <lineage>
        <taxon>Eukaryota</taxon>
        <taxon>Metazoa</taxon>
        <taxon>Chordata</taxon>
        <taxon>Cephalochordata</taxon>
        <taxon>Leptocardii</taxon>
        <taxon>Amphioxiformes</taxon>
        <taxon>Branchiostomatidae</taxon>
        <taxon>Branchiostoma</taxon>
    </lineage>
</organism>
<dbReference type="PANTHER" id="PTHR11012">
    <property type="entry name" value="PROTEIN KINASE-LIKE DOMAIN-CONTAINING"/>
    <property type="match status" value="1"/>
</dbReference>
<reference evidence="2" key="2">
    <citation type="submission" date="2025-08" db="UniProtKB">
        <authorList>
            <consortium name="RefSeq"/>
        </authorList>
    </citation>
    <scope>IDENTIFICATION</scope>
    <source>
        <strain evidence="2">S238N-H82</strain>
        <tissue evidence="2">Testes</tissue>
    </source>
</reference>
<proteinExistence type="predicted"/>
<dbReference type="InterPro" id="IPR011009">
    <property type="entry name" value="Kinase-like_dom_sf"/>
</dbReference>
<reference evidence="1" key="1">
    <citation type="journal article" date="2020" name="Nat. Ecol. Evol.">
        <title>Deeply conserved synteny resolves early events in vertebrate evolution.</title>
        <authorList>
            <person name="Simakov O."/>
            <person name="Marletaz F."/>
            <person name="Yue J.X."/>
            <person name="O'Connell B."/>
            <person name="Jenkins J."/>
            <person name="Brandt A."/>
            <person name="Calef R."/>
            <person name="Tung C.H."/>
            <person name="Huang T.K."/>
            <person name="Schmutz J."/>
            <person name="Satoh N."/>
            <person name="Yu J.K."/>
            <person name="Putnam N.H."/>
            <person name="Green R.E."/>
            <person name="Rokhsar D.S."/>
        </authorList>
    </citation>
    <scope>NUCLEOTIDE SEQUENCE [LARGE SCALE GENOMIC DNA]</scope>
    <source>
        <strain evidence="1">S238N-H82</strain>
    </source>
</reference>
<sequence>MASKITAKAEILVLQEDLPGITITDVDVKGSISEGEGFLSDIIAFDAVGTRKGTSQRFSLVAKLTDFKRLSALYGGQYPESFRDTHINMEACEVKFYSDVVPELLSAAVPSTERKSKSGNRDGKSHPFTDASFLPKCYFAATDTSSMLSVRVMENLKTQGFSIKPNIQPLSRAEMMLAAGALAQLHGLSHRLELLSGKSLPEKYDWIMTKTGTIGPKANITYKYLTNVKAFAAAFPDQADLVAGLEELGPRVISKENLQRRLKVLSHGDCWVNNIMIKTARPGTGLEM</sequence>
<protein>
    <submittedName>
        <fullName evidence="2">Uncharacterized protein LOC118428099</fullName>
    </submittedName>
</protein>
<name>A0A9J7N5F3_BRAFL</name>
<evidence type="ECO:0000313" key="2">
    <source>
        <dbReference type="RefSeq" id="XP_035693962.1"/>
    </source>
</evidence>
<evidence type="ECO:0000313" key="1">
    <source>
        <dbReference type="Proteomes" id="UP000001554"/>
    </source>
</evidence>
<dbReference type="RefSeq" id="XP_035693962.1">
    <property type="nucleotide sequence ID" value="XM_035838069.1"/>
</dbReference>
<dbReference type="AlphaFoldDB" id="A0A9J7N5F3"/>
<accession>A0A9J7N5F3</accession>
<dbReference type="Proteomes" id="UP000001554">
    <property type="component" value="Chromosome 12"/>
</dbReference>